<name>A0AAW7ZE76_9FIRM</name>
<dbReference type="Pfam" id="PF01590">
    <property type="entry name" value="GAF"/>
    <property type="match status" value="1"/>
</dbReference>
<dbReference type="CDD" id="cd00077">
    <property type="entry name" value="HDc"/>
    <property type="match status" value="1"/>
</dbReference>
<dbReference type="SMART" id="SM00471">
    <property type="entry name" value="HDc"/>
    <property type="match status" value="1"/>
</dbReference>
<dbReference type="NCBIfam" id="TIGR00277">
    <property type="entry name" value="HDIG"/>
    <property type="match status" value="1"/>
</dbReference>
<dbReference type="PROSITE" id="PS51832">
    <property type="entry name" value="HD_GYP"/>
    <property type="match status" value="1"/>
</dbReference>
<evidence type="ECO:0000259" key="2">
    <source>
        <dbReference type="PROSITE" id="PS51832"/>
    </source>
</evidence>
<evidence type="ECO:0000313" key="3">
    <source>
        <dbReference type="EMBL" id="MDO7787554.1"/>
    </source>
</evidence>
<dbReference type="PROSITE" id="PS51831">
    <property type="entry name" value="HD"/>
    <property type="match status" value="1"/>
</dbReference>
<comment type="caution">
    <text evidence="3">The sequence shown here is derived from an EMBL/GenBank/DDBJ whole genome shotgun (WGS) entry which is preliminary data.</text>
</comment>
<dbReference type="InterPro" id="IPR006674">
    <property type="entry name" value="HD_domain"/>
</dbReference>
<dbReference type="RefSeq" id="WP_304542700.1">
    <property type="nucleotide sequence ID" value="NZ_JARPTC010000014.1"/>
</dbReference>
<dbReference type="SUPFAM" id="SSF109604">
    <property type="entry name" value="HD-domain/PDEase-like"/>
    <property type="match status" value="1"/>
</dbReference>
<dbReference type="InterPro" id="IPR037522">
    <property type="entry name" value="HD_GYP_dom"/>
</dbReference>
<protein>
    <submittedName>
        <fullName evidence="3">HD domain-containing protein</fullName>
    </submittedName>
</protein>
<sequence length="388" mass="43187">MSLQTGILNAVNASFYSNTNKSELIKRLREMQFINEVLITLIKNNDMDSTLAAILDLAIQITKSEAGGVLLTDHFTKEARIMLVRGDLSDGQFQSILDKAEFIRKSGAVKDVISLNNTSSCFREMLKADPELLSFISVPLIVERKAIGILVLMHRKNSGDQEHLANYLPQDIATISVFANQAALVLHNTLLKLENGKKEVFLKTIEALVTAIDAKDKYTRNHSKNVAKLAVSLARGLKLSNQEIQSIEYGALLHDIGKIGVPEAILNKNGKLEEDEYEKIKKHPVIGLAILQPVDFLQSTSSIIHYHHERMDGKGYPTGIMGENIPFEARIVSVADAWDAMTSDRSYRKGMPMEQALVELQRHAGSQFDEYMVKVFTRIITKNPGLSA</sequence>
<dbReference type="InterPro" id="IPR003607">
    <property type="entry name" value="HD/PDEase_dom"/>
</dbReference>
<dbReference type="Gene3D" id="3.30.450.40">
    <property type="match status" value="1"/>
</dbReference>
<dbReference type="SUPFAM" id="SSF55781">
    <property type="entry name" value="GAF domain-like"/>
    <property type="match status" value="1"/>
</dbReference>
<dbReference type="SMART" id="SM00065">
    <property type="entry name" value="GAF"/>
    <property type="match status" value="1"/>
</dbReference>
<dbReference type="AlphaFoldDB" id="A0AAW7ZE76"/>
<dbReference type="PANTHER" id="PTHR43155:SF2">
    <property type="entry name" value="CYCLIC DI-GMP PHOSPHODIESTERASE PA4108"/>
    <property type="match status" value="1"/>
</dbReference>
<dbReference type="InterPro" id="IPR006675">
    <property type="entry name" value="HDIG_dom"/>
</dbReference>
<accession>A0AAW7ZE76</accession>
<dbReference type="PANTHER" id="PTHR43155">
    <property type="entry name" value="CYCLIC DI-GMP PHOSPHODIESTERASE PA4108-RELATED"/>
    <property type="match status" value="1"/>
</dbReference>
<dbReference type="Gene3D" id="1.10.3210.10">
    <property type="entry name" value="Hypothetical protein af1432"/>
    <property type="match status" value="1"/>
</dbReference>
<proteinExistence type="predicted"/>
<gene>
    <name evidence="3" type="ORF">P6N53_10010</name>
</gene>
<evidence type="ECO:0000259" key="1">
    <source>
        <dbReference type="PROSITE" id="PS51831"/>
    </source>
</evidence>
<reference evidence="3" key="1">
    <citation type="journal article" date="2023" name="J. Hazard. Mater.">
        <title>Anaerobic biodegradation of pyrene and benzo[a]pyrene by a new sulfate-reducing Desulforamulus aquiferis strain DSA.</title>
        <authorList>
            <person name="Zhang Z."/>
            <person name="Sun J."/>
            <person name="Gong X."/>
            <person name="Wang C."/>
            <person name="Wang H."/>
        </authorList>
    </citation>
    <scope>NUCLEOTIDE SEQUENCE</scope>
    <source>
        <strain evidence="3">DSA</strain>
    </source>
</reference>
<keyword evidence="4" id="KW-1185">Reference proteome</keyword>
<evidence type="ECO:0000313" key="4">
    <source>
        <dbReference type="Proteomes" id="UP001172911"/>
    </source>
</evidence>
<dbReference type="Proteomes" id="UP001172911">
    <property type="component" value="Unassembled WGS sequence"/>
</dbReference>
<dbReference type="Pfam" id="PF13487">
    <property type="entry name" value="HD_5"/>
    <property type="match status" value="1"/>
</dbReference>
<dbReference type="InterPro" id="IPR003018">
    <property type="entry name" value="GAF"/>
</dbReference>
<organism evidence="3 4">
    <name type="scientific">Desulforamulus aquiferis</name>
    <dbReference type="NCBI Taxonomy" id="1397668"/>
    <lineage>
        <taxon>Bacteria</taxon>
        <taxon>Bacillati</taxon>
        <taxon>Bacillota</taxon>
        <taxon>Clostridia</taxon>
        <taxon>Eubacteriales</taxon>
        <taxon>Peptococcaceae</taxon>
        <taxon>Desulforamulus</taxon>
    </lineage>
</organism>
<dbReference type="InterPro" id="IPR029016">
    <property type="entry name" value="GAF-like_dom_sf"/>
</dbReference>
<dbReference type="EMBL" id="JARPTC010000014">
    <property type="protein sequence ID" value="MDO7787554.1"/>
    <property type="molecule type" value="Genomic_DNA"/>
</dbReference>
<reference evidence="3" key="2">
    <citation type="submission" date="2023-03" db="EMBL/GenBank/DDBJ databases">
        <authorList>
            <person name="Zhang Z."/>
        </authorList>
    </citation>
    <scope>NUCLEOTIDE SEQUENCE</scope>
    <source>
        <strain evidence="3">DSA</strain>
    </source>
</reference>
<feature type="domain" description="HD-GYP" evidence="2">
    <location>
        <begin position="197"/>
        <end position="388"/>
    </location>
</feature>
<feature type="domain" description="HD" evidence="1">
    <location>
        <begin position="219"/>
        <end position="341"/>
    </location>
</feature>